<dbReference type="Proteomes" id="UP000005267">
    <property type="component" value="Chromosome"/>
</dbReference>
<evidence type="ECO:0000313" key="12">
    <source>
        <dbReference type="Proteomes" id="UP000005267"/>
    </source>
</evidence>
<dbReference type="PANTHER" id="PTHR47959:SF1">
    <property type="entry name" value="ATP-DEPENDENT RNA HELICASE DBPA"/>
    <property type="match status" value="1"/>
</dbReference>
<dbReference type="NCBIfam" id="NF008744">
    <property type="entry name" value="PRK11776.1"/>
    <property type="match status" value="1"/>
</dbReference>
<dbReference type="SUPFAM" id="SSF52540">
    <property type="entry name" value="P-loop containing nucleoside triphosphate hydrolases"/>
    <property type="match status" value="1"/>
</dbReference>
<keyword evidence="12" id="KW-1185">Reference proteome</keyword>
<keyword evidence="1 7" id="KW-0547">Nucleotide-binding</keyword>
<dbReference type="InterPro" id="IPR044742">
    <property type="entry name" value="DEAD/DEAH_RhlB"/>
</dbReference>
<dbReference type="PANTHER" id="PTHR47959">
    <property type="entry name" value="ATP-DEPENDENT RNA HELICASE RHLE-RELATED"/>
    <property type="match status" value="1"/>
</dbReference>
<dbReference type="InterPro" id="IPR014014">
    <property type="entry name" value="RNA_helicase_DEAD_Q_motif"/>
</dbReference>
<evidence type="ECO:0000256" key="2">
    <source>
        <dbReference type="ARBA" id="ARBA00022801"/>
    </source>
</evidence>
<dbReference type="InterPro" id="IPR000629">
    <property type="entry name" value="RNA-helicase_DEAD-box_CS"/>
</dbReference>
<dbReference type="InterPro" id="IPR001650">
    <property type="entry name" value="Helicase_C-like"/>
</dbReference>
<dbReference type="InterPro" id="IPR005580">
    <property type="entry name" value="DbpA/CsdA_RNA-bd_dom"/>
</dbReference>
<dbReference type="PROSITE" id="PS00039">
    <property type="entry name" value="DEAD_ATP_HELICASE"/>
    <property type="match status" value="1"/>
</dbReference>
<comment type="similarity">
    <text evidence="5 7">Belongs to the DEAD box helicase family.</text>
</comment>
<dbReference type="HOGENOM" id="CLU_003041_1_3_4"/>
<keyword evidence="4 7" id="KW-0067">ATP-binding</keyword>
<evidence type="ECO:0000256" key="5">
    <source>
        <dbReference type="ARBA" id="ARBA00038437"/>
    </source>
</evidence>
<dbReference type="Gene3D" id="3.30.70.330">
    <property type="match status" value="1"/>
</dbReference>
<dbReference type="InterPro" id="IPR014001">
    <property type="entry name" value="Helicase_ATP-bd"/>
</dbReference>
<dbReference type="InterPro" id="IPR011545">
    <property type="entry name" value="DEAD/DEAH_box_helicase_dom"/>
</dbReference>
<dbReference type="SMART" id="SM00487">
    <property type="entry name" value="DEXDc"/>
    <property type="match status" value="1"/>
</dbReference>
<dbReference type="STRING" id="1036672.TKWG_03070"/>
<name>I3U876_ADVKW</name>
<dbReference type="InterPro" id="IPR027417">
    <property type="entry name" value="P-loop_NTPase"/>
</dbReference>
<keyword evidence="2 7" id="KW-0378">Hydrolase</keyword>
<reference evidence="11 12" key="1">
    <citation type="journal article" date="2011" name="J. Bacteriol.">
        <title>Whole-genome shotgun sequencing of the sulfur-oxidizing chemoautotroph Tetrathiobacter kashmirensis.</title>
        <authorList>
            <person name="Ghosh W."/>
            <person name="George A."/>
            <person name="Agarwal A."/>
            <person name="Raj P."/>
            <person name="Alam M."/>
            <person name="Pyne P."/>
            <person name="Das Gupta S.K."/>
        </authorList>
    </citation>
    <scope>NUCLEOTIDE SEQUENCE [LARGE SCALE GENOMIC DNA]</scope>
    <source>
        <strain evidence="11 12">WT001</strain>
    </source>
</reference>
<dbReference type="CDD" id="cd00268">
    <property type="entry name" value="DEADc"/>
    <property type="match status" value="1"/>
</dbReference>
<evidence type="ECO:0000256" key="4">
    <source>
        <dbReference type="ARBA" id="ARBA00022840"/>
    </source>
</evidence>
<protein>
    <submittedName>
        <fullName evidence="11">ATP-dependent RNA helicase DbpA</fullName>
    </submittedName>
</protein>
<dbReference type="PROSITE" id="PS51192">
    <property type="entry name" value="HELICASE_ATP_BIND_1"/>
    <property type="match status" value="1"/>
</dbReference>
<dbReference type="KEGG" id="aka:TKWG_03070"/>
<reference evidence="12" key="2">
    <citation type="journal article" date="2013" name="PLoS ONE">
        <title>Genome implosion elicits host-confinement in Alcaligenaceae: evidence from the comparative genomics of Tetrathiobacter kashmirensis, a pathogen in the making.</title>
        <authorList>
            <person name="Ghosh W."/>
            <person name="Alam M."/>
            <person name="Roy C."/>
            <person name="Pyne P."/>
            <person name="George A."/>
            <person name="Chakraborty R."/>
            <person name="Majumder S."/>
            <person name="Agarwal A."/>
            <person name="Chakraborty S."/>
            <person name="Majumdar S."/>
            <person name="Gupta S.K."/>
        </authorList>
    </citation>
    <scope>NUCLEOTIDE SEQUENCE [LARGE SCALE GENOMIC DNA]</scope>
    <source>
        <strain evidence="12">WT001</strain>
    </source>
</reference>
<dbReference type="PROSITE" id="PS51194">
    <property type="entry name" value="HELICASE_CTER"/>
    <property type="match status" value="1"/>
</dbReference>
<evidence type="ECO:0000256" key="6">
    <source>
        <dbReference type="PROSITE-ProRule" id="PRU00552"/>
    </source>
</evidence>
<dbReference type="AlphaFoldDB" id="I3U876"/>
<keyword evidence="3 7" id="KW-0347">Helicase</keyword>
<proteinExistence type="inferred from homology"/>
<accession>I3U876</accession>
<dbReference type="GO" id="GO:0016787">
    <property type="term" value="F:hydrolase activity"/>
    <property type="evidence" value="ECO:0007669"/>
    <property type="project" value="UniProtKB-KW"/>
</dbReference>
<dbReference type="InterPro" id="IPR050079">
    <property type="entry name" value="DEAD_box_RNA_helicase"/>
</dbReference>
<gene>
    <name evidence="11" type="ordered locus">TKWG_03070</name>
</gene>
<dbReference type="PROSITE" id="PS51195">
    <property type="entry name" value="Q_MOTIF"/>
    <property type="match status" value="1"/>
</dbReference>
<evidence type="ECO:0000256" key="1">
    <source>
        <dbReference type="ARBA" id="ARBA00022741"/>
    </source>
</evidence>
<evidence type="ECO:0000313" key="11">
    <source>
        <dbReference type="EMBL" id="AFK61214.1"/>
    </source>
</evidence>
<dbReference type="GO" id="GO:0005829">
    <property type="term" value="C:cytosol"/>
    <property type="evidence" value="ECO:0007669"/>
    <property type="project" value="TreeGrafter"/>
</dbReference>
<dbReference type="CDD" id="cd12501">
    <property type="entry name" value="RRM_EcDbpA_like"/>
    <property type="match status" value="1"/>
</dbReference>
<dbReference type="GO" id="GO:0003724">
    <property type="term" value="F:RNA helicase activity"/>
    <property type="evidence" value="ECO:0007669"/>
    <property type="project" value="InterPro"/>
</dbReference>
<sequence length="466" mass="50949">MRLRHHQAIMSFSTLPLSDAQQKNLAELGFQTMTPIQSASLPAVLEGRDVLAQAKTGSGKTLAFALGLLQRLNPAYFGCQALVLCPTRELAEQVAQEVRKLARALGNIKVLALYGGTALKPQAESLQHGAHIVVGTPGRVLDLVDRDVLNLSAVKVLVLDEADRMIDMGFYEDISAITQACPLKRQNLLFSATFPPAILKASEGFLMNPVHVRTDDKPDHPDTDSWFVATEDADRFETTATLLNAYRPVSTLAFCNTKAQCEALTDSLLERGIEARTLHGDMDQRDREDVLVDFIGQSCSVLVATDVAARGLDIATLDAVINVDMSPNAETHIHRVGRTGRVAGRGGLALTLCTPKEKFRAERIEQALGKPLAWLDMNTLKRARGAFTPPMRTICIRGGKKDKLRPGDLLGALTKDLGLQADQVGKISLFDFVAFVAIDRSIAEDTLQRLSQRPIKGRSFQMRFLS</sequence>
<evidence type="ECO:0000256" key="7">
    <source>
        <dbReference type="RuleBase" id="RU000492"/>
    </source>
</evidence>
<dbReference type="Pfam" id="PF00271">
    <property type="entry name" value="Helicase_C"/>
    <property type="match status" value="1"/>
</dbReference>
<feature type="short sequence motif" description="Q motif" evidence="6">
    <location>
        <begin position="10"/>
        <end position="38"/>
    </location>
</feature>
<evidence type="ECO:0000259" key="9">
    <source>
        <dbReference type="PROSITE" id="PS51194"/>
    </source>
</evidence>
<evidence type="ECO:0000259" key="8">
    <source>
        <dbReference type="PROSITE" id="PS51192"/>
    </source>
</evidence>
<dbReference type="CDD" id="cd18787">
    <property type="entry name" value="SF2_C_DEAD"/>
    <property type="match status" value="1"/>
</dbReference>
<feature type="domain" description="DEAD-box RNA helicase Q" evidence="10">
    <location>
        <begin position="10"/>
        <end position="38"/>
    </location>
</feature>
<dbReference type="Pfam" id="PF00270">
    <property type="entry name" value="DEAD"/>
    <property type="match status" value="1"/>
</dbReference>
<dbReference type="InterPro" id="IPR012677">
    <property type="entry name" value="Nucleotide-bd_a/b_plait_sf"/>
</dbReference>
<dbReference type="SMART" id="SM00490">
    <property type="entry name" value="HELICc"/>
    <property type="match status" value="1"/>
</dbReference>
<dbReference type="EMBL" id="CP003555">
    <property type="protein sequence ID" value="AFK61214.1"/>
    <property type="molecule type" value="Genomic_DNA"/>
</dbReference>
<feature type="domain" description="Helicase ATP-binding" evidence="8">
    <location>
        <begin position="41"/>
        <end position="212"/>
    </location>
</feature>
<evidence type="ECO:0000256" key="3">
    <source>
        <dbReference type="ARBA" id="ARBA00022806"/>
    </source>
</evidence>
<organism evidence="11 12">
    <name type="scientific">Advenella kashmirensis (strain DSM 17095 / LMG 22695 / WT001)</name>
    <name type="common">Tetrathiobacter kashmirensis</name>
    <dbReference type="NCBI Taxonomy" id="1036672"/>
    <lineage>
        <taxon>Bacteria</taxon>
        <taxon>Pseudomonadati</taxon>
        <taxon>Pseudomonadota</taxon>
        <taxon>Betaproteobacteria</taxon>
        <taxon>Burkholderiales</taxon>
        <taxon>Alcaligenaceae</taxon>
    </lineage>
</organism>
<dbReference type="Pfam" id="PF03880">
    <property type="entry name" value="DbpA"/>
    <property type="match status" value="1"/>
</dbReference>
<evidence type="ECO:0000259" key="10">
    <source>
        <dbReference type="PROSITE" id="PS51195"/>
    </source>
</evidence>
<dbReference type="Gene3D" id="3.40.50.300">
    <property type="entry name" value="P-loop containing nucleotide triphosphate hydrolases"/>
    <property type="match status" value="2"/>
</dbReference>
<dbReference type="GO" id="GO:0003676">
    <property type="term" value="F:nucleic acid binding"/>
    <property type="evidence" value="ECO:0007669"/>
    <property type="project" value="InterPro"/>
</dbReference>
<dbReference type="GO" id="GO:0005524">
    <property type="term" value="F:ATP binding"/>
    <property type="evidence" value="ECO:0007669"/>
    <property type="project" value="UniProtKB-KW"/>
</dbReference>
<feature type="domain" description="Helicase C-terminal" evidence="9">
    <location>
        <begin position="241"/>
        <end position="383"/>
    </location>
</feature>